<sequence>MFYSKDRKFGYFTGLGAIVLLLPALVCTYMYNMDMFKANGSLVFAMADKDVENWRYPLPFERKYATYIIDADKERNKDKFKEARELIHTLANTSDTINGVRFDFAKGSKYSNLIKMITICHEEDIDFFMLLDNSFYVISELSSSEIKKEKDWFKERYSGYTMDSE</sequence>
<name>A0A444W5U3_9FLAO</name>
<organism evidence="2 3">
    <name type="scientific">Flavobacterium beibuense</name>
    <dbReference type="NCBI Taxonomy" id="657326"/>
    <lineage>
        <taxon>Bacteria</taxon>
        <taxon>Pseudomonadati</taxon>
        <taxon>Bacteroidota</taxon>
        <taxon>Flavobacteriia</taxon>
        <taxon>Flavobacteriales</taxon>
        <taxon>Flavobacteriaceae</taxon>
        <taxon>Flavobacterium</taxon>
    </lineage>
</organism>
<dbReference type="Proteomes" id="UP000289775">
    <property type="component" value="Unassembled WGS sequence"/>
</dbReference>
<proteinExistence type="predicted"/>
<evidence type="ECO:0000313" key="2">
    <source>
        <dbReference type="EMBL" id="RYJ41163.1"/>
    </source>
</evidence>
<dbReference type="OrthoDB" id="1272476at2"/>
<keyword evidence="1" id="KW-1133">Transmembrane helix</keyword>
<reference evidence="2 3" key="1">
    <citation type="submission" date="2014-12" db="EMBL/GenBank/DDBJ databases">
        <title>Genome sequence of Flavobacterium beibuense RSKm HC5.</title>
        <authorList>
            <person name="Kim J.F."/>
            <person name="Song J.Y."/>
            <person name="Kwak M.-J."/>
            <person name="Lee S.-W."/>
        </authorList>
    </citation>
    <scope>NUCLEOTIDE SEQUENCE [LARGE SCALE GENOMIC DNA]</scope>
    <source>
        <strain evidence="2 3">RSKm HC5</strain>
    </source>
</reference>
<keyword evidence="1" id="KW-0812">Transmembrane</keyword>
<protein>
    <submittedName>
        <fullName evidence="2">Uncharacterized protein</fullName>
    </submittedName>
</protein>
<keyword evidence="3" id="KW-1185">Reference proteome</keyword>
<accession>A0A444W5U3</accession>
<dbReference type="RefSeq" id="WP_129752274.1">
    <property type="nucleotide sequence ID" value="NZ_JUIW01000012.1"/>
</dbReference>
<evidence type="ECO:0000313" key="3">
    <source>
        <dbReference type="Proteomes" id="UP000289775"/>
    </source>
</evidence>
<feature type="transmembrane region" description="Helical" evidence="1">
    <location>
        <begin position="12"/>
        <end position="31"/>
    </location>
</feature>
<comment type="caution">
    <text evidence="2">The sequence shown here is derived from an EMBL/GenBank/DDBJ whole genome shotgun (WGS) entry which is preliminary data.</text>
</comment>
<dbReference type="EMBL" id="JUIW01000012">
    <property type="protein sequence ID" value="RYJ41163.1"/>
    <property type="molecule type" value="Genomic_DNA"/>
</dbReference>
<gene>
    <name evidence="2" type="ORF">NU09_3197</name>
</gene>
<keyword evidence="1" id="KW-0472">Membrane</keyword>
<dbReference type="AlphaFoldDB" id="A0A444W5U3"/>
<evidence type="ECO:0000256" key="1">
    <source>
        <dbReference type="SAM" id="Phobius"/>
    </source>
</evidence>